<dbReference type="KEGG" id="cfar:CI104_20200"/>
<proteinExistence type="predicted"/>
<feature type="region of interest" description="Disordered" evidence="1">
    <location>
        <begin position="1"/>
        <end position="22"/>
    </location>
</feature>
<feature type="compositionally biased region" description="Polar residues" evidence="1">
    <location>
        <begin position="45"/>
        <end position="55"/>
    </location>
</feature>
<organism evidence="2">
    <name type="scientific">Citrobacter farmeri</name>
    <dbReference type="NCBI Taxonomy" id="67824"/>
    <lineage>
        <taxon>Bacteria</taxon>
        <taxon>Pseudomonadati</taxon>
        <taxon>Pseudomonadota</taxon>
        <taxon>Gammaproteobacteria</taxon>
        <taxon>Enterobacterales</taxon>
        <taxon>Enterobacteriaceae</taxon>
        <taxon>Citrobacter</taxon>
    </lineage>
</organism>
<dbReference type="RefSeq" id="WP_042322469.1">
    <property type="nucleotide sequence ID" value="NZ_CP022695.1"/>
</dbReference>
<dbReference type="EMBL" id="DACSDU010000009">
    <property type="protein sequence ID" value="HAT1586199.1"/>
    <property type="molecule type" value="Genomic_DNA"/>
</dbReference>
<reference evidence="2" key="1">
    <citation type="journal article" date="2018" name="Genome Biol.">
        <title>SKESA: strategic k-mer extension for scrupulous assemblies.</title>
        <authorList>
            <person name="Souvorov A."/>
            <person name="Agarwala R."/>
            <person name="Lipman D.J."/>
        </authorList>
    </citation>
    <scope>NUCLEOTIDE SEQUENCE</scope>
    <source>
        <strain evidence="2">YDC697-2</strain>
    </source>
</reference>
<gene>
    <name evidence="2" type="ORF">I8Y00_002548</name>
</gene>
<comment type="caution">
    <text evidence="2">The sequence shown here is derived from an EMBL/GenBank/DDBJ whole genome shotgun (WGS) entry which is preliminary data.</text>
</comment>
<feature type="region of interest" description="Disordered" evidence="1">
    <location>
        <begin position="36"/>
        <end position="61"/>
    </location>
</feature>
<evidence type="ECO:0000313" key="2">
    <source>
        <dbReference type="EMBL" id="HAT1586199.1"/>
    </source>
</evidence>
<dbReference type="AlphaFoldDB" id="A0A8H9NVB8"/>
<reference evidence="2" key="2">
    <citation type="submission" date="2020-11" db="EMBL/GenBank/DDBJ databases">
        <authorList>
            <consortium name="NCBI Pathogen Detection Project"/>
        </authorList>
    </citation>
    <scope>NUCLEOTIDE SEQUENCE</scope>
    <source>
        <strain evidence="2">YDC697-2</strain>
    </source>
</reference>
<dbReference type="Proteomes" id="UP000864563">
    <property type="component" value="Unassembled WGS sequence"/>
</dbReference>
<evidence type="ECO:0000256" key="1">
    <source>
        <dbReference type="SAM" id="MobiDB-lite"/>
    </source>
</evidence>
<name>A0A8H9NVB8_9ENTR</name>
<sequence length="82" mass="8935">MKREADEESSLGKGSSEKNKNEWRSCLRPLAGWRNISWSDDSKTQGETMQQSTSDIAGLNQGQGCCAQGNGVLLTLLMQNDG</sequence>
<protein>
    <submittedName>
        <fullName evidence="2">Uncharacterized protein</fullName>
    </submittedName>
</protein>
<accession>A0A8H9NVB8</accession>